<accession>A0A0P6VSI5</accession>
<dbReference type="EMBL" id="LJYW01000001">
    <property type="protein sequence ID" value="KPL54173.1"/>
    <property type="molecule type" value="Genomic_DNA"/>
</dbReference>
<keyword evidence="1" id="KW-0812">Transmembrane</keyword>
<dbReference type="InterPro" id="IPR010331">
    <property type="entry name" value="ExoD"/>
</dbReference>
<feature type="transmembrane region" description="Helical" evidence="1">
    <location>
        <begin position="135"/>
        <end position="152"/>
    </location>
</feature>
<dbReference type="PIRSF" id="PIRSF033239">
    <property type="entry name" value="ExoD"/>
    <property type="match status" value="1"/>
</dbReference>
<protein>
    <recommendedName>
        <fullName evidence="4">Exopolysaccharide biosynthesis protein</fullName>
    </recommendedName>
</protein>
<gene>
    <name evidence="2" type="ORF">ABB55_19770</name>
</gene>
<evidence type="ECO:0000313" key="3">
    <source>
        <dbReference type="Proteomes" id="UP000048984"/>
    </source>
</evidence>
<reference evidence="2 3" key="1">
    <citation type="submission" date="2015-09" db="EMBL/GenBank/DDBJ databases">
        <authorList>
            <person name="Jackson K.R."/>
            <person name="Lunt B.L."/>
            <person name="Fisher J.N.B."/>
            <person name="Gardner A.V."/>
            <person name="Bailey M.E."/>
            <person name="Deus L.M."/>
            <person name="Earl A.S."/>
            <person name="Gibby P.D."/>
            <person name="Hartmann K.A."/>
            <person name="Liu J.E."/>
            <person name="Manci A.M."/>
            <person name="Nielsen D.A."/>
            <person name="Solomon M.B."/>
            <person name="Breakwell D.P."/>
            <person name="Burnett S.H."/>
            <person name="Grose J.H."/>
        </authorList>
    </citation>
    <scope>NUCLEOTIDE SEQUENCE [LARGE SCALE GENOMIC DNA]</scope>
    <source>
        <strain evidence="2 3">16</strain>
    </source>
</reference>
<evidence type="ECO:0000256" key="1">
    <source>
        <dbReference type="SAM" id="Phobius"/>
    </source>
</evidence>
<dbReference type="PANTHER" id="PTHR41795">
    <property type="entry name" value="EXOPOLYSACCHARIDE SYNTHESIS PROTEIN"/>
    <property type="match status" value="1"/>
</dbReference>
<dbReference type="Pfam" id="PF06055">
    <property type="entry name" value="ExoD"/>
    <property type="match status" value="1"/>
</dbReference>
<dbReference type="Proteomes" id="UP000048984">
    <property type="component" value="Unassembled WGS sequence"/>
</dbReference>
<dbReference type="STRING" id="665126.ABB55_19770"/>
<comment type="caution">
    <text evidence="2">The sequence shown here is derived from an EMBL/GenBank/DDBJ whole genome shotgun (WGS) entry which is preliminary data.</text>
</comment>
<reference evidence="2 3" key="2">
    <citation type="submission" date="2015-10" db="EMBL/GenBank/DDBJ databases">
        <title>Draft Genome Sequence of Prosthecomicrobium hirschii ATCC 27832.</title>
        <authorList>
            <person name="Daniel J."/>
            <person name="Givan S.A."/>
            <person name="Brun Y.V."/>
            <person name="Brown P.J."/>
        </authorList>
    </citation>
    <scope>NUCLEOTIDE SEQUENCE [LARGE SCALE GENOMIC DNA]</scope>
    <source>
        <strain evidence="2 3">16</strain>
    </source>
</reference>
<evidence type="ECO:0008006" key="4">
    <source>
        <dbReference type="Google" id="ProtNLM"/>
    </source>
</evidence>
<keyword evidence="1" id="KW-0472">Membrane</keyword>
<evidence type="ECO:0000313" key="2">
    <source>
        <dbReference type="EMBL" id="KPL54173.1"/>
    </source>
</evidence>
<feature type="transmembrane region" description="Helical" evidence="1">
    <location>
        <begin position="158"/>
        <end position="176"/>
    </location>
</feature>
<keyword evidence="1" id="KW-1133">Transmembrane helix</keyword>
<feature type="transmembrane region" description="Helical" evidence="1">
    <location>
        <begin position="183"/>
        <end position="214"/>
    </location>
</feature>
<name>A0A0P6VSI5_9HYPH</name>
<feature type="transmembrane region" description="Helical" evidence="1">
    <location>
        <begin position="44"/>
        <end position="64"/>
    </location>
</feature>
<dbReference type="AlphaFoldDB" id="A0A0P6VSI5"/>
<sequence>MTDHNGAHPSQPDLSALPASRRLNALAESLDAETVELGELVDRLGHAGFGFFLLILTIIVLIPIPGPVGMVLGIVIGFVALQLLIGARRLWLPGFMRRRRIPAAPLKSMLLRIIPKLAWAEAFLKPRRWPRLTGFGARSLLAVPVLLMGATISLPIPLGNFMPALALMAVALGLIVRDGLAVIAGLVLAVLAIFWTSALFVLGAELTASLIALLP</sequence>
<feature type="transmembrane region" description="Helical" evidence="1">
    <location>
        <begin position="70"/>
        <end position="91"/>
    </location>
</feature>
<keyword evidence="3" id="KW-1185">Reference proteome</keyword>
<organism evidence="2 3">
    <name type="scientific">Prosthecodimorpha hirschii</name>
    <dbReference type="NCBI Taxonomy" id="665126"/>
    <lineage>
        <taxon>Bacteria</taxon>
        <taxon>Pseudomonadati</taxon>
        <taxon>Pseudomonadota</taxon>
        <taxon>Alphaproteobacteria</taxon>
        <taxon>Hyphomicrobiales</taxon>
        <taxon>Ancalomicrobiaceae</taxon>
        <taxon>Prosthecodimorpha</taxon>
    </lineage>
</organism>
<dbReference type="PANTHER" id="PTHR41795:SF1">
    <property type="entry name" value="EXOPOLYSACCHARIDE SYNTHESIS PROTEIN"/>
    <property type="match status" value="1"/>
</dbReference>
<dbReference type="RefSeq" id="WP_054360341.1">
    <property type="nucleotide sequence ID" value="NZ_LJYW01000001.1"/>
</dbReference>
<proteinExistence type="predicted"/>